<comment type="caution">
    <text evidence="1">The sequence shown here is derived from an EMBL/GenBank/DDBJ whole genome shotgun (WGS) entry which is preliminary data.</text>
</comment>
<organism evidence="1 2">
    <name type="scientific">Dendrolimus kikuchii</name>
    <dbReference type="NCBI Taxonomy" id="765133"/>
    <lineage>
        <taxon>Eukaryota</taxon>
        <taxon>Metazoa</taxon>
        <taxon>Ecdysozoa</taxon>
        <taxon>Arthropoda</taxon>
        <taxon>Hexapoda</taxon>
        <taxon>Insecta</taxon>
        <taxon>Pterygota</taxon>
        <taxon>Neoptera</taxon>
        <taxon>Endopterygota</taxon>
        <taxon>Lepidoptera</taxon>
        <taxon>Glossata</taxon>
        <taxon>Ditrysia</taxon>
        <taxon>Bombycoidea</taxon>
        <taxon>Lasiocampidae</taxon>
        <taxon>Dendrolimus</taxon>
    </lineage>
</organism>
<evidence type="ECO:0000313" key="1">
    <source>
        <dbReference type="EMBL" id="KAJ0175459.1"/>
    </source>
</evidence>
<protein>
    <submittedName>
        <fullName evidence="1">Uncharacterized protein</fullName>
    </submittedName>
</protein>
<gene>
    <name evidence="1" type="ORF">K1T71_008618</name>
</gene>
<proteinExistence type="predicted"/>
<dbReference type="Proteomes" id="UP000824533">
    <property type="component" value="Linkage Group LG15"/>
</dbReference>
<sequence>MYVYYLLLLFDFASWTNAEIYTAISDIEPLLETHKMILDDLNDYIKNIMNASMEHDDMKYPTTEDLVGAAQALTRLQRTYNLHIEELAEGKLNGVTYRLARSNKETLQLYILVLITGHIKEALLRAELLLELDPNHTQVENDILHYKDAVCWPPTIKNTFCFLIVFIKLFSRLKCRYETENHPFLRYAPVKVEEMFIDPTVLIFHDVISNREIEVIQMMAQPRFKRATVRSSETGEGIPIGYRISKSAWLTDDESPIISRISQRVADMTGLDMTHAEELQVANYGIGGHYEPHFDFRRQFEPEIPGQDNRIATVLFYMSDVAQGGATVFPELGLTLYPEKGAAAFWLNLHPSGQGDLATKHAACPVLLGSKWVCNKWIHERGQELIKPCNLEFQDEIILHSIPRPTLKNMKQAEQNQNLK</sequence>
<evidence type="ECO:0000313" key="2">
    <source>
        <dbReference type="Proteomes" id="UP000824533"/>
    </source>
</evidence>
<reference evidence="1 2" key="1">
    <citation type="journal article" date="2021" name="Front. Genet.">
        <title>Chromosome-Level Genome Assembly Reveals Significant Gene Expansion in the Toll and IMD Signaling Pathways of Dendrolimus kikuchii.</title>
        <authorList>
            <person name="Zhou J."/>
            <person name="Wu P."/>
            <person name="Xiong Z."/>
            <person name="Liu N."/>
            <person name="Zhao N."/>
            <person name="Ji M."/>
            <person name="Qiu Y."/>
            <person name="Yang B."/>
        </authorList>
    </citation>
    <scope>NUCLEOTIDE SEQUENCE [LARGE SCALE GENOMIC DNA]</scope>
    <source>
        <strain evidence="1">Ann1</strain>
    </source>
</reference>
<dbReference type="EMBL" id="CM034401">
    <property type="protein sequence ID" value="KAJ0175459.1"/>
    <property type="molecule type" value="Genomic_DNA"/>
</dbReference>
<name>A0ACC1CUX2_9NEOP</name>
<accession>A0ACC1CUX2</accession>
<keyword evidence="2" id="KW-1185">Reference proteome</keyword>